<sequence length="132" mass="14538">MTATSVTGDGAPHRRWRPRSVCFSSPRGALGDDDDKGKPHSARNYPTSHHRLLRSNSFLLHLVADEYLDTQCSDGDGEVENGHDITFLLPPPPLPTERERKNVLGHDGASASVGRRAERLQMPAFPPPAVHR</sequence>
<dbReference type="Gramene" id="OGLUM03G38350.1">
    <property type="protein sequence ID" value="OGLUM03G38350.1"/>
    <property type="gene ID" value="OGLUM03G38350"/>
</dbReference>
<protein>
    <submittedName>
        <fullName evidence="2">Uncharacterized protein</fullName>
    </submittedName>
</protein>
<name>A0A0D9ZEV6_9ORYZ</name>
<reference evidence="2" key="2">
    <citation type="submission" date="2018-05" db="EMBL/GenBank/DDBJ databases">
        <title>OgluRS3 (Oryza glumaepatula Reference Sequence Version 3).</title>
        <authorList>
            <person name="Zhang J."/>
            <person name="Kudrna D."/>
            <person name="Lee S."/>
            <person name="Talag J."/>
            <person name="Welchert J."/>
            <person name="Wing R.A."/>
        </authorList>
    </citation>
    <scope>NUCLEOTIDE SEQUENCE [LARGE SCALE GENOMIC DNA]</scope>
</reference>
<dbReference type="HOGENOM" id="CLU_1920371_0_0_1"/>
<feature type="region of interest" description="Disordered" evidence="1">
    <location>
        <begin position="86"/>
        <end position="132"/>
    </location>
</feature>
<proteinExistence type="predicted"/>
<dbReference type="Proteomes" id="UP000026961">
    <property type="component" value="Chromosome 3"/>
</dbReference>
<feature type="region of interest" description="Disordered" evidence="1">
    <location>
        <begin position="1"/>
        <end position="47"/>
    </location>
</feature>
<evidence type="ECO:0000313" key="3">
    <source>
        <dbReference type="Proteomes" id="UP000026961"/>
    </source>
</evidence>
<accession>A0A0D9ZEV6</accession>
<dbReference type="AlphaFoldDB" id="A0A0D9ZEV6"/>
<keyword evidence="3" id="KW-1185">Reference proteome</keyword>
<organism evidence="2">
    <name type="scientific">Oryza glumipatula</name>
    <dbReference type="NCBI Taxonomy" id="40148"/>
    <lineage>
        <taxon>Eukaryota</taxon>
        <taxon>Viridiplantae</taxon>
        <taxon>Streptophyta</taxon>
        <taxon>Embryophyta</taxon>
        <taxon>Tracheophyta</taxon>
        <taxon>Spermatophyta</taxon>
        <taxon>Magnoliopsida</taxon>
        <taxon>Liliopsida</taxon>
        <taxon>Poales</taxon>
        <taxon>Poaceae</taxon>
        <taxon>BOP clade</taxon>
        <taxon>Oryzoideae</taxon>
        <taxon>Oryzeae</taxon>
        <taxon>Oryzinae</taxon>
        <taxon>Oryza</taxon>
    </lineage>
</organism>
<reference evidence="2" key="1">
    <citation type="submission" date="2015-04" db="UniProtKB">
        <authorList>
            <consortium name="EnsemblPlants"/>
        </authorList>
    </citation>
    <scope>IDENTIFICATION</scope>
</reference>
<evidence type="ECO:0000313" key="2">
    <source>
        <dbReference type="EnsemblPlants" id="OGLUM03G38350.1"/>
    </source>
</evidence>
<dbReference type="EnsemblPlants" id="OGLUM03G38350.1">
    <property type="protein sequence ID" value="OGLUM03G38350.1"/>
    <property type="gene ID" value="OGLUM03G38350"/>
</dbReference>
<evidence type="ECO:0000256" key="1">
    <source>
        <dbReference type="SAM" id="MobiDB-lite"/>
    </source>
</evidence>